<gene>
    <name evidence="3" type="ORF">PP769_18405</name>
</gene>
<feature type="domain" description="Glycosyltransferase subfamily 4-like N-terminal" evidence="2">
    <location>
        <begin position="13"/>
        <end position="192"/>
    </location>
</feature>
<evidence type="ECO:0000313" key="3">
    <source>
        <dbReference type="EMBL" id="WNM57921.1"/>
    </source>
</evidence>
<dbReference type="KEGG" id="nall:PP769_18405"/>
<dbReference type="PANTHER" id="PTHR45947:SF3">
    <property type="entry name" value="SULFOQUINOVOSYL TRANSFERASE SQD2"/>
    <property type="match status" value="1"/>
</dbReference>
<protein>
    <submittedName>
        <fullName evidence="3">Glycosyltransferase</fullName>
        <ecNumber evidence="3">2.4.-.-</ecNumber>
    </submittedName>
</protein>
<dbReference type="AlphaFoldDB" id="A0AA96GAG0"/>
<keyword evidence="3" id="KW-0328">Glycosyltransferase</keyword>
<proteinExistence type="predicted"/>
<evidence type="ECO:0000259" key="1">
    <source>
        <dbReference type="Pfam" id="PF00534"/>
    </source>
</evidence>
<dbReference type="Gene3D" id="3.40.50.2000">
    <property type="entry name" value="Glycogen Phosphorylase B"/>
    <property type="match status" value="2"/>
</dbReference>
<dbReference type="InterPro" id="IPR028098">
    <property type="entry name" value="Glyco_trans_4-like_N"/>
</dbReference>
<feature type="domain" description="Glycosyl transferase family 1" evidence="1">
    <location>
        <begin position="212"/>
        <end position="370"/>
    </location>
</feature>
<keyword evidence="4" id="KW-1185">Reference proteome</keyword>
<dbReference type="Proteomes" id="UP001302719">
    <property type="component" value="Chromosome"/>
</dbReference>
<reference evidence="3 4" key="1">
    <citation type="submission" date="2023-01" db="EMBL/GenBank/DDBJ databases">
        <title>Cultivation and genomic characterization of new, ubiquitous marine nitrite-oxidizing bacteria from the Nitrospirales.</title>
        <authorList>
            <person name="Mueller A.J."/>
            <person name="Daebeler A."/>
            <person name="Herbold C.W."/>
            <person name="Kirkegaard R.H."/>
            <person name="Daims H."/>
        </authorList>
    </citation>
    <scope>NUCLEOTIDE SEQUENCE [LARGE SCALE GENOMIC DNA]</scope>
    <source>
        <strain evidence="3 4">VA</strain>
    </source>
</reference>
<dbReference type="InterPro" id="IPR050194">
    <property type="entry name" value="Glycosyltransferase_grp1"/>
</dbReference>
<sequence>MRFLYHHRTLGRGGEGVHIASMVRALETLGHTTTIASPSGVDPLAMAGDLPIDKGQSKVQGINRIWKFVSCWVPDIVFEILEISYNLVVLFRLGPILKRHGQDVYYERYAFFMFMGVFLAKFLGWPVLLEVNEVVGVQRARNQLLIPVSKWFEKIVFKKADVIFVVSSFLKDEVLRRSGKTEGVFVIPNAIDSRILESQVTGEHIRTRYTFNGSIVVGFAGWFDSWDRLDLLIDVIRDIHKEYPFVRLMLVGNGPVADRLRDQVRHHKLEEVVFLTGPVPRSQILSYIAAMDICVLPDSNVFGSPIVLFEFMGMGKAVIAPDLLPIRDIIEDRKDGLIVQRGDPFSLRQALSLLLSDSALRKELGERARQKVLDNHTWFENGKRVERFASALLEKH</sequence>
<dbReference type="Pfam" id="PF00534">
    <property type="entry name" value="Glycos_transf_1"/>
    <property type="match status" value="1"/>
</dbReference>
<evidence type="ECO:0000259" key="2">
    <source>
        <dbReference type="Pfam" id="PF13439"/>
    </source>
</evidence>
<organism evidence="3 4">
    <name type="scientific">Candidatus Nitrospira allomarina</name>
    <dbReference type="NCBI Taxonomy" id="3020900"/>
    <lineage>
        <taxon>Bacteria</taxon>
        <taxon>Pseudomonadati</taxon>
        <taxon>Nitrospirota</taxon>
        <taxon>Nitrospiria</taxon>
        <taxon>Nitrospirales</taxon>
        <taxon>Nitrospiraceae</taxon>
        <taxon>Nitrospira</taxon>
    </lineage>
</organism>
<dbReference type="Pfam" id="PF13439">
    <property type="entry name" value="Glyco_transf_4"/>
    <property type="match status" value="1"/>
</dbReference>
<keyword evidence="3" id="KW-0808">Transferase</keyword>
<dbReference type="InterPro" id="IPR001296">
    <property type="entry name" value="Glyco_trans_1"/>
</dbReference>
<dbReference type="GO" id="GO:0016757">
    <property type="term" value="F:glycosyltransferase activity"/>
    <property type="evidence" value="ECO:0007669"/>
    <property type="project" value="UniProtKB-KW"/>
</dbReference>
<name>A0AA96GAG0_9BACT</name>
<dbReference type="EC" id="2.4.-.-" evidence="3"/>
<dbReference type="RefSeq" id="WP_312643008.1">
    <property type="nucleotide sequence ID" value="NZ_CP116967.1"/>
</dbReference>
<evidence type="ECO:0000313" key="4">
    <source>
        <dbReference type="Proteomes" id="UP001302719"/>
    </source>
</evidence>
<dbReference type="SUPFAM" id="SSF53756">
    <property type="entry name" value="UDP-Glycosyltransferase/glycogen phosphorylase"/>
    <property type="match status" value="1"/>
</dbReference>
<accession>A0AA96GAG0</accession>
<dbReference type="EMBL" id="CP116967">
    <property type="protein sequence ID" value="WNM57921.1"/>
    <property type="molecule type" value="Genomic_DNA"/>
</dbReference>
<dbReference type="PANTHER" id="PTHR45947">
    <property type="entry name" value="SULFOQUINOVOSYL TRANSFERASE SQD2"/>
    <property type="match status" value="1"/>
</dbReference>